<dbReference type="Pfam" id="PF03710">
    <property type="entry name" value="GlnE"/>
    <property type="match status" value="3"/>
</dbReference>
<keyword evidence="10" id="KW-1185">Reference proteome</keyword>
<feature type="domain" description="Glutamate-ammonia ligase adenylyltransferase repeated" evidence="7">
    <location>
        <begin position="109"/>
        <end position="276"/>
    </location>
</feature>
<keyword evidence="3" id="KW-0547">Nucleotide-binding</keyword>
<dbReference type="AlphaFoldDB" id="A0A261ERN0"/>
<dbReference type="GO" id="GO:0016874">
    <property type="term" value="F:ligase activity"/>
    <property type="evidence" value="ECO:0007669"/>
    <property type="project" value="UniProtKB-KW"/>
</dbReference>
<dbReference type="GO" id="GO:0005829">
    <property type="term" value="C:cytosol"/>
    <property type="evidence" value="ECO:0007669"/>
    <property type="project" value="TreeGrafter"/>
</dbReference>
<keyword evidence="2 9" id="KW-0548">Nucleotidyltransferase</keyword>
<evidence type="ECO:0000256" key="1">
    <source>
        <dbReference type="ARBA" id="ARBA00022679"/>
    </source>
</evidence>
<evidence type="ECO:0000256" key="6">
    <source>
        <dbReference type="ARBA" id="ARBA00023268"/>
    </source>
</evidence>
<sequence length="1106" mass="120985">MFPNPVGDKPAGFVRFTMASMSDSPISALELIKAGIADTSAAQSNLARLGEAGMSRDSLRSLCEELASACDPDVALRHLTDLATDGDYPDAQEREAVLSRVPADPELLARLVRVLGASDFLGRLVETRPDVLDAIIGEGYASHDWSRERRREDLLDAVGADPASPQPVATKPVADAVNAMRRRYWCQVAAICARDVSQSDPMAVQPNISLCLSDAADAALEAALAVAYSMVEGSAGCRFSIIGMGKLGARELNYMSDCDLIYAVAPAGSAEGEGSADGAGSANGAASVDGADDATGEAAASGAAGAAASNGSVAALTGDALNRVGTRIATSMQRVCQDVIPGVTEPALWQIDGALRPEGKAGQLVRTVESHKAYYEKWADNWEFQALLKARPVAGDPALGQAYLDAMTPFVWLASTRPNFVSDCQKMRTRVEEYIQPQLRDREIKLGKGGLRDVEFTVQMLQLVHGRTDESLRLRSTLDALQALSQGGYMSRRQAQRLSEDYRFERVMEHRQQMWQFHRTHLFPDLGPASRGGLDAPRAINIQELDENVELRRLARAFGMRNDELVDAYDSTRREIRQLHLDIYYRPMLPAIAQMSDDAIALTPQAIEDRFASLGFLDPQAAIGHVSALTEGVSRGAKINRILLPAVLEMIARGQNPDMGLLQWRRLVEAFGSGSPYLGFLRDSSDALERLCHVLSNSRFLGDALIKSTESVTWLGDDSLLRPRSRESLDVRCESARERYRDDDRSFATSLRAMRRHEIERIGLGWMSGVVTGADGLEGMTLVYDAALDAALSWAIDEKMRADGLVKAPAKVSVIAMGRYGGREVNFSSDADVIVIYEPDAGADEAAANAFARTVEDRVRQLLGGPLTTEPPIDLDLDLRPEGRNGALVRSYESCREYYASWADTWEHQALLRARYAAGDAELANRFLTRIADPLRYPDRPLDDSQLQQIRTLKARMEAERLPRGVRRDRHVKLGSGGLSDVEWTVQLLQLNHAGEHASLRTTSTMEALDCLESEGLISAEDAGVLRSTWWLCTDTRNATMLWTGRTNRADVIPDDTYALGGIAACMGRPANSGQRFISELLGAMRRCRAVATRLFYGKEERSEAR</sequence>
<dbReference type="EMBL" id="MWWQ01000014">
    <property type="protein sequence ID" value="OZG49512.1"/>
    <property type="molecule type" value="Genomic_DNA"/>
</dbReference>
<keyword evidence="4" id="KW-0067">ATP-binding</keyword>
<dbReference type="SUPFAM" id="SSF81593">
    <property type="entry name" value="Nucleotidyltransferase substrate binding subunit/domain"/>
    <property type="match status" value="2"/>
</dbReference>
<proteinExistence type="predicted"/>
<evidence type="ECO:0000256" key="4">
    <source>
        <dbReference type="ARBA" id="ARBA00022840"/>
    </source>
</evidence>
<accession>A0A261ERN0</accession>
<feature type="domain" description="Glutamate-ammonia ligase adenylyltransferase repeated" evidence="7">
    <location>
        <begin position="326"/>
        <end position="404"/>
    </location>
</feature>
<dbReference type="GO" id="GO:0005524">
    <property type="term" value="F:ATP binding"/>
    <property type="evidence" value="ECO:0007669"/>
    <property type="project" value="UniProtKB-KW"/>
</dbReference>
<gene>
    <name evidence="9" type="ORF">PSSU_1336</name>
</gene>
<dbReference type="InterPro" id="IPR023057">
    <property type="entry name" value="GlnE"/>
</dbReference>
<dbReference type="CDD" id="cd05401">
    <property type="entry name" value="NT_GlnE_GlnD_like"/>
    <property type="match status" value="1"/>
</dbReference>
<dbReference type="InterPro" id="IPR043519">
    <property type="entry name" value="NT_sf"/>
</dbReference>
<dbReference type="Gene3D" id="3.30.460.10">
    <property type="entry name" value="Beta Polymerase, domain 2"/>
    <property type="match status" value="2"/>
</dbReference>
<dbReference type="Pfam" id="PF08335">
    <property type="entry name" value="GlnD_UR_UTase"/>
    <property type="match status" value="2"/>
</dbReference>
<dbReference type="Gene3D" id="1.20.120.1510">
    <property type="match status" value="1"/>
</dbReference>
<comment type="caution">
    <text evidence="9">The sequence shown here is derived from an EMBL/GenBank/DDBJ whole genome shotgun (WGS) entry which is preliminary data.</text>
</comment>
<feature type="domain" description="Glutamate-ammonia ligase adenylyltransferase repeated" evidence="7">
    <location>
        <begin position="689"/>
        <end position="928"/>
    </location>
</feature>
<evidence type="ECO:0000256" key="5">
    <source>
        <dbReference type="ARBA" id="ARBA00022842"/>
    </source>
</evidence>
<keyword evidence="5" id="KW-0460">Magnesium</keyword>
<evidence type="ECO:0000259" key="7">
    <source>
        <dbReference type="Pfam" id="PF03710"/>
    </source>
</evidence>
<evidence type="ECO:0000313" key="9">
    <source>
        <dbReference type="EMBL" id="OZG49512.1"/>
    </source>
</evidence>
<dbReference type="NCBIfam" id="NF010707">
    <property type="entry name" value="PRK14109.1"/>
    <property type="match status" value="1"/>
</dbReference>
<dbReference type="InterPro" id="IPR013546">
    <property type="entry name" value="PII_UdlTrfase/GS_AdlTrfase"/>
</dbReference>
<dbReference type="PANTHER" id="PTHR30621">
    <property type="entry name" value="GLUTAMINE SYNTHETASE ADENYLYLTRANSFERASE"/>
    <property type="match status" value="1"/>
</dbReference>
<reference evidence="9 10" key="1">
    <citation type="journal article" date="2017" name="BMC Genomics">
        <title>Comparative genomic and phylogenomic analyses of the Bifidobacteriaceae family.</title>
        <authorList>
            <person name="Lugli G.A."/>
            <person name="Milani C."/>
            <person name="Turroni F."/>
            <person name="Duranti S."/>
            <person name="Mancabelli L."/>
            <person name="Mangifesta M."/>
            <person name="Ferrario C."/>
            <person name="Modesto M."/>
            <person name="Mattarelli P."/>
            <person name="Jiri K."/>
            <person name="van Sinderen D."/>
            <person name="Ventura M."/>
        </authorList>
    </citation>
    <scope>NUCLEOTIDE SEQUENCE [LARGE SCALE GENOMIC DNA]</scope>
    <source>
        <strain evidence="9 10">DSM 24744</strain>
    </source>
</reference>
<dbReference type="Gene3D" id="1.20.120.330">
    <property type="entry name" value="Nucleotidyltransferases domain 2"/>
    <property type="match status" value="2"/>
</dbReference>
<protein>
    <submittedName>
        <fullName evidence="9">Glutamate-ammonia-ligase adenylyltransferase</fullName>
    </submittedName>
</protein>
<evidence type="ECO:0000313" key="10">
    <source>
        <dbReference type="Proteomes" id="UP000216454"/>
    </source>
</evidence>
<dbReference type="InterPro" id="IPR005190">
    <property type="entry name" value="GlnE_rpt_dom"/>
</dbReference>
<dbReference type="Proteomes" id="UP000216454">
    <property type="component" value="Unassembled WGS sequence"/>
</dbReference>
<keyword evidence="1 9" id="KW-0808">Transferase</keyword>
<name>A0A261ERN0_9BIFI</name>
<dbReference type="SUPFAM" id="SSF81301">
    <property type="entry name" value="Nucleotidyltransferase"/>
    <property type="match status" value="3"/>
</dbReference>
<evidence type="ECO:0000259" key="8">
    <source>
        <dbReference type="Pfam" id="PF08335"/>
    </source>
</evidence>
<feature type="domain" description="PII-uridylyltransferase/Glutamine-synthetase adenylyltransferase" evidence="8">
    <location>
        <begin position="953"/>
        <end position="1095"/>
    </location>
</feature>
<dbReference type="PANTHER" id="PTHR30621:SF0">
    <property type="entry name" value="BIFUNCTIONAL GLUTAMINE SYNTHETASE ADENYLYLTRANSFERASE_ADENYLYL-REMOVING ENZYME"/>
    <property type="match status" value="1"/>
</dbReference>
<evidence type="ECO:0000256" key="3">
    <source>
        <dbReference type="ARBA" id="ARBA00022741"/>
    </source>
</evidence>
<organism evidence="9 10">
    <name type="scientific">Pseudoscardovia suis</name>
    <dbReference type="NCBI Taxonomy" id="987063"/>
    <lineage>
        <taxon>Bacteria</taxon>
        <taxon>Bacillati</taxon>
        <taxon>Actinomycetota</taxon>
        <taxon>Actinomycetes</taxon>
        <taxon>Bifidobacteriales</taxon>
        <taxon>Bifidobacteriaceae</taxon>
        <taxon>Pseudoscardovia</taxon>
    </lineage>
</organism>
<keyword evidence="9" id="KW-0436">Ligase</keyword>
<feature type="domain" description="PII-uridylyltransferase/Glutamine-synthetase adenylyltransferase" evidence="8">
    <location>
        <begin position="426"/>
        <end position="524"/>
    </location>
</feature>
<keyword evidence="6" id="KW-0511">Multifunctional enzyme</keyword>
<dbReference type="GO" id="GO:0008882">
    <property type="term" value="F:[glutamate-ammonia-ligase] adenylyltransferase activity"/>
    <property type="evidence" value="ECO:0007669"/>
    <property type="project" value="InterPro"/>
</dbReference>
<evidence type="ECO:0000256" key="2">
    <source>
        <dbReference type="ARBA" id="ARBA00022695"/>
    </source>
</evidence>
<dbReference type="GO" id="GO:0000820">
    <property type="term" value="P:regulation of glutamine family amino acid metabolic process"/>
    <property type="evidence" value="ECO:0007669"/>
    <property type="project" value="TreeGrafter"/>
</dbReference>